<dbReference type="Proteomes" id="UP000694866">
    <property type="component" value="Unplaced"/>
</dbReference>
<dbReference type="GO" id="GO:0006570">
    <property type="term" value="P:tyrosine metabolic process"/>
    <property type="evidence" value="ECO:0007669"/>
    <property type="project" value="TreeGrafter"/>
</dbReference>
<gene>
    <name evidence="9" type="primary">Iyd</name>
</gene>
<feature type="domain" description="Nitroreductase" evidence="7">
    <location>
        <begin position="93"/>
        <end position="261"/>
    </location>
</feature>
<evidence type="ECO:0000313" key="8">
    <source>
        <dbReference type="Proteomes" id="UP000694866"/>
    </source>
</evidence>
<accession>A0A9R1SWG0</accession>
<dbReference type="CTD" id="389434"/>
<keyword evidence="5" id="KW-0560">Oxidoreductase</keyword>
<organism evidence="8 9">
    <name type="scientific">Fopius arisanus</name>
    <dbReference type="NCBI Taxonomy" id="64838"/>
    <lineage>
        <taxon>Eukaryota</taxon>
        <taxon>Metazoa</taxon>
        <taxon>Ecdysozoa</taxon>
        <taxon>Arthropoda</taxon>
        <taxon>Hexapoda</taxon>
        <taxon>Insecta</taxon>
        <taxon>Pterygota</taxon>
        <taxon>Neoptera</taxon>
        <taxon>Endopterygota</taxon>
        <taxon>Hymenoptera</taxon>
        <taxon>Apocrita</taxon>
        <taxon>Ichneumonoidea</taxon>
        <taxon>Braconidae</taxon>
        <taxon>Opiinae</taxon>
        <taxon>Fopius</taxon>
    </lineage>
</organism>
<keyword evidence="6" id="KW-0472">Membrane</keyword>
<keyword evidence="6" id="KW-0812">Transmembrane</keyword>
<comment type="similarity">
    <text evidence="2">Belongs to the nitroreductase family.</text>
</comment>
<dbReference type="RefSeq" id="XP_011298386.1">
    <property type="nucleotide sequence ID" value="XM_011300084.1"/>
</dbReference>
<sequence>MPSELLPFFSKYWHYVILGIASYCLVNFLWNRKKKSECENENENDEDIFDKTADEDDLPALPKDLEHISFVYDRPSEEEMKKRSREFYAISNARRTIRFFSPDPVPIGVIHDIIGAAGTAPSGAHTEPWTFVVVSNDKMKAKIREIVEREEQQNYLKRMGKKWTRDLTPLKTNWVKDYLTVAPYLIFVFKQTYGILPDGRKKNHYYHEMSVAIACGVLLTAIQYAGLVTLTSTPLNCGPALRCLLGRPPLEKLCLLLPVGYPAIDATVPNLHRKPLADILVEFT</sequence>
<dbReference type="AlphaFoldDB" id="A0A9R1SWG0"/>
<proteinExistence type="inferred from homology"/>
<dbReference type="GO" id="GO:0005886">
    <property type="term" value="C:plasma membrane"/>
    <property type="evidence" value="ECO:0007669"/>
    <property type="project" value="TreeGrafter"/>
</dbReference>
<dbReference type="PANTHER" id="PTHR23026">
    <property type="entry name" value="NADPH NITROREDUCTASE"/>
    <property type="match status" value="1"/>
</dbReference>
<protein>
    <submittedName>
        <fullName evidence="9">Iodotyrosine dehalogenase 1</fullName>
    </submittedName>
</protein>
<reference evidence="9" key="1">
    <citation type="submission" date="2025-08" db="UniProtKB">
        <authorList>
            <consortium name="RefSeq"/>
        </authorList>
    </citation>
    <scope>IDENTIFICATION</scope>
    <source>
        <strain evidence="9">USDA-PBARC FA_bdor</strain>
        <tissue evidence="9">Whole organism</tissue>
    </source>
</reference>
<dbReference type="InterPro" id="IPR029479">
    <property type="entry name" value="Nitroreductase"/>
</dbReference>
<dbReference type="InterPro" id="IPR050627">
    <property type="entry name" value="Nitroreductase/BluB"/>
</dbReference>
<dbReference type="GeneID" id="105263700"/>
<evidence type="ECO:0000256" key="2">
    <source>
        <dbReference type="ARBA" id="ARBA00007118"/>
    </source>
</evidence>
<evidence type="ECO:0000259" key="7">
    <source>
        <dbReference type="Pfam" id="PF00881"/>
    </source>
</evidence>
<dbReference type="OrthoDB" id="41362at2759"/>
<evidence type="ECO:0000256" key="1">
    <source>
        <dbReference type="ARBA" id="ARBA00001917"/>
    </source>
</evidence>
<dbReference type="GO" id="GO:0140616">
    <property type="term" value="F:iodotyrosine deiodinase activity"/>
    <property type="evidence" value="ECO:0007669"/>
    <property type="project" value="UniProtKB-ARBA"/>
</dbReference>
<keyword evidence="4" id="KW-0288">FMN</keyword>
<feature type="transmembrane region" description="Helical" evidence="6">
    <location>
        <begin position="209"/>
        <end position="227"/>
    </location>
</feature>
<dbReference type="Pfam" id="PF00881">
    <property type="entry name" value="Nitroreductase"/>
    <property type="match status" value="1"/>
</dbReference>
<dbReference type="InterPro" id="IPR000415">
    <property type="entry name" value="Nitroreductase-like"/>
</dbReference>
<dbReference type="KEGG" id="fas:105263700"/>
<dbReference type="PANTHER" id="PTHR23026:SF90">
    <property type="entry name" value="IODOTYROSINE DEIODINASE 1"/>
    <property type="match status" value="1"/>
</dbReference>
<keyword evidence="8" id="KW-1185">Reference proteome</keyword>
<dbReference type="Gene3D" id="3.40.109.10">
    <property type="entry name" value="NADH Oxidase"/>
    <property type="match status" value="1"/>
</dbReference>
<dbReference type="CDD" id="cd02144">
    <property type="entry name" value="iodotyrosine_dehalogenase"/>
    <property type="match status" value="1"/>
</dbReference>
<evidence type="ECO:0000256" key="3">
    <source>
        <dbReference type="ARBA" id="ARBA00022630"/>
    </source>
</evidence>
<dbReference type="FunFam" id="3.40.109.10:FF:000004">
    <property type="entry name" value="Iodotyrosine deiodinase 1"/>
    <property type="match status" value="1"/>
</dbReference>
<evidence type="ECO:0000313" key="9">
    <source>
        <dbReference type="RefSeq" id="XP_011298386.1"/>
    </source>
</evidence>
<comment type="cofactor">
    <cofactor evidence="1">
        <name>FMN</name>
        <dbReference type="ChEBI" id="CHEBI:58210"/>
    </cofactor>
</comment>
<name>A0A9R1SWG0_9HYME</name>
<feature type="transmembrane region" description="Helical" evidence="6">
    <location>
        <begin position="12"/>
        <end position="30"/>
    </location>
</feature>
<dbReference type="SUPFAM" id="SSF55469">
    <property type="entry name" value="FMN-dependent nitroreductase-like"/>
    <property type="match status" value="1"/>
</dbReference>
<dbReference type="GO" id="GO:0032553">
    <property type="term" value="F:ribonucleotide binding"/>
    <property type="evidence" value="ECO:0007669"/>
    <property type="project" value="UniProtKB-ARBA"/>
</dbReference>
<evidence type="ECO:0000256" key="6">
    <source>
        <dbReference type="SAM" id="Phobius"/>
    </source>
</evidence>
<evidence type="ECO:0000256" key="4">
    <source>
        <dbReference type="ARBA" id="ARBA00022643"/>
    </source>
</evidence>
<keyword evidence="3" id="KW-0285">Flavoprotein</keyword>
<evidence type="ECO:0000256" key="5">
    <source>
        <dbReference type="ARBA" id="ARBA00023002"/>
    </source>
</evidence>
<keyword evidence="6" id="KW-1133">Transmembrane helix</keyword>